<evidence type="ECO:0000313" key="4">
    <source>
        <dbReference type="EMBL" id="RQN10226.1"/>
    </source>
</evidence>
<evidence type="ECO:0000256" key="2">
    <source>
        <dbReference type="ARBA" id="ARBA00023315"/>
    </source>
</evidence>
<dbReference type="AlphaFoldDB" id="A0A3N6WRY9"/>
<keyword evidence="1 4" id="KW-0808">Transferase</keyword>
<dbReference type="EMBL" id="RQJX01000001">
    <property type="protein sequence ID" value="RQN10226.1"/>
    <property type="molecule type" value="Genomic_DNA"/>
</dbReference>
<accession>A0A3N6WRY9</accession>
<proteinExistence type="predicted"/>
<keyword evidence="2" id="KW-0012">Acyltransferase</keyword>
<comment type="caution">
    <text evidence="4">The sequence shown here is derived from an EMBL/GenBank/DDBJ whole genome shotgun (WGS) entry which is preliminary data.</text>
</comment>
<dbReference type="InterPro" id="IPR000182">
    <property type="entry name" value="GNAT_dom"/>
</dbReference>
<evidence type="ECO:0000256" key="1">
    <source>
        <dbReference type="ARBA" id="ARBA00022679"/>
    </source>
</evidence>
<protein>
    <submittedName>
        <fullName evidence="4">GNAT family N-acetyltransferase</fullName>
    </submittedName>
</protein>
<gene>
    <name evidence="4" type="ORF">EHW97_00855</name>
</gene>
<dbReference type="InterPro" id="IPR050832">
    <property type="entry name" value="Bact_Acetyltransf"/>
</dbReference>
<evidence type="ECO:0000259" key="3">
    <source>
        <dbReference type="PROSITE" id="PS51186"/>
    </source>
</evidence>
<dbReference type="SUPFAM" id="SSF55729">
    <property type="entry name" value="Acyl-CoA N-acyltransferases (Nat)"/>
    <property type="match status" value="1"/>
</dbReference>
<dbReference type="InterPro" id="IPR016181">
    <property type="entry name" value="Acyl_CoA_acyltransferase"/>
</dbReference>
<dbReference type="Gene3D" id="3.40.630.30">
    <property type="match status" value="1"/>
</dbReference>
<organism evidence="4 5">
    <name type="scientific">Aeromicrobium camelliae</name>
    <dbReference type="NCBI Taxonomy" id="1538144"/>
    <lineage>
        <taxon>Bacteria</taxon>
        <taxon>Bacillati</taxon>
        <taxon>Actinomycetota</taxon>
        <taxon>Actinomycetes</taxon>
        <taxon>Propionibacteriales</taxon>
        <taxon>Nocardioidaceae</taxon>
        <taxon>Aeromicrobium</taxon>
    </lineage>
</organism>
<dbReference type="PROSITE" id="PS51186">
    <property type="entry name" value="GNAT"/>
    <property type="match status" value="1"/>
</dbReference>
<dbReference type="Proteomes" id="UP000275225">
    <property type="component" value="Unassembled WGS sequence"/>
</dbReference>
<dbReference type="Pfam" id="PF00583">
    <property type="entry name" value="Acetyltransf_1"/>
    <property type="match status" value="1"/>
</dbReference>
<evidence type="ECO:0000313" key="5">
    <source>
        <dbReference type="Proteomes" id="UP000275225"/>
    </source>
</evidence>
<dbReference type="OrthoDB" id="70840at2"/>
<name>A0A3N6WRY9_9ACTN</name>
<reference evidence="4 5" key="1">
    <citation type="submission" date="2018-11" db="EMBL/GenBank/DDBJ databases">
        <authorList>
            <person name="Li F."/>
        </authorList>
    </citation>
    <scope>NUCLEOTIDE SEQUENCE [LARGE SCALE GENOMIC DNA]</scope>
    <source>
        <strain evidence="4 5">YS17T</strain>
    </source>
</reference>
<sequence>MSAEMNELYGRPRAAAQPDAGIDPDSVLVTIVGDEVGEPVATASLRQLGADVELKRMYVVPEARGRGLASELLAQLEARATAFGATRLVLHAGERQRAAVDFYRSRGYAPIPLLAPYRGVPESLCFARALAGR</sequence>
<dbReference type="PANTHER" id="PTHR43877">
    <property type="entry name" value="AMINOALKYLPHOSPHONATE N-ACETYLTRANSFERASE-RELATED-RELATED"/>
    <property type="match status" value="1"/>
</dbReference>
<dbReference type="PANTHER" id="PTHR43877:SF2">
    <property type="entry name" value="AMINOALKYLPHOSPHONATE N-ACETYLTRANSFERASE-RELATED"/>
    <property type="match status" value="1"/>
</dbReference>
<feature type="domain" description="N-acetyltransferase" evidence="3">
    <location>
        <begin position="1"/>
        <end position="131"/>
    </location>
</feature>
<dbReference type="CDD" id="cd04301">
    <property type="entry name" value="NAT_SF"/>
    <property type="match status" value="1"/>
</dbReference>
<dbReference type="GO" id="GO:0016747">
    <property type="term" value="F:acyltransferase activity, transferring groups other than amino-acyl groups"/>
    <property type="evidence" value="ECO:0007669"/>
    <property type="project" value="InterPro"/>
</dbReference>
<keyword evidence="5" id="KW-1185">Reference proteome</keyword>